<keyword evidence="8" id="KW-0460">Magnesium</keyword>
<dbReference type="PANTHER" id="PTHR21404">
    <property type="entry name" value="HEN1"/>
    <property type="match status" value="1"/>
</dbReference>
<evidence type="ECO:0000256" key="6">
    <source>
        <dbReference type="ARBA" id="ARBA00022691"/>
    </source>
</evidence>
<reference evidence="16 17" key="1">
    <citation type="submission" date="2024-10" db="EMBL/GenBank/DDBJ databases">
        <title>The Natural Products Discovery Center: Release of the First 8490 Sequenced Strains for Exploring Actinobacteria Biosynthetic Diversity.</title>
        <authorList>
            <person name="Kalkreuter E."/>
            <person name="Kautsar S.A."/>
            <person name="Yang D."/>
            <person name="Bader C.D."/>
            <person name="Teijaro C.N."/>
            <person name="Fluegel L."/>
            <person name="Davis C.M."/>
            <person name="Simpson J.R."/>
            <person name="Lauterbach L."/>
            <person name="Steele A.D."/>
            <person name="Gui C."/>
            <person name="Meng S."/>
            <person name="Li G."/>
            <person name="Viehrig K."/>
            <person name="Ye F."/>
            <person name="Su P."/>
            <person name="Kiefer A.F."/>
            <person name="Nichols A."/>
            <person name="Cepeda A.J."/>
            <person name="Yan W."/>
            <person name="Fan B."/>
            <person name="Jiang Y."/>
            <person name="Adhikari A."/>
            <person name="Zheng C.-J."/>
            <person name="Schuster L."/>
            <person name="Cowan T.M."/>
            <person name="Smanski M.J."/>
            <person name="Chevrette M.G."/>
            <person name="De Carvalho L.P.S."/>
            <person name="Shen B."/>
        </authorList>
    </citation>
    <scope>NUCLEOTIDE SEQUENCE [LARGE SCALE GENOMIC DNA]</scope>
    <source>
        <strain evidence="16 17">NPDC020568</strain>
    </source>
</reference>
<keyword evidence="6" id="KW-0949">S-adenosyl-L-methionine</keyword>
<dbReference type="InterPro" id="IPR013217">
    <property type="entry name" value="Methyltransf_12"/>
</dbReference>
<comment type="caution">
    <text evidence="16">The sequence shown here is derived from an EMBL/GenBank/DDBJ whole genome shotgun (WGS) entry which is preliminary data.</text>
</comment>
<proteinExistence type="inferred from homology"/>
<feature type="region of interest" description="Disordered" evidence="13">
    <location>
        <begin position="310"/>
        <end position="358"/>
    </location>
</feature>
<dbReference type="InterPro" id="IPR026610">
    <property type="entry name" value="Hen1"/>
</dbReference>
<dbReference type="Gene3D" id="3.30.1610.20">
    <property type="entry name" value="Hen1, N-terminal domain"/>
    <property type="match status" value="1"/>
</dbReference>
<feature type="domain" description="Methyltransferase type 12" evidence="14">
    <location>
        <begin position="382"/>
        <end position="467"/>
    </location>
</feature>
<evidence type="ECO:0000256" key="8">
    <source>
        <dbReference type="ARBA" id="ARBA00022842"/>
    </source>
</evidence>
<evidence type="ECO:0000259" key="14">
    <source>
        <dbReference type="Pfam" id="PF08242"/>
    </source>
</evidence>
<evidence type="ECO:0000256" key="11">
    <source>
        <dbReference type="ARBA" id="ARBA00035025"/>
    </source>
</evidence>
<keyword evidence="4" id="KW-0489">Methyltransferase</keyword>
<dbReference type="SUPFAM" id="SSF53335">
    <property type="entry name" value="S-adenosyl-L-methionine-dependent methyltransferases"/>
    <property type="match status" value="1"/>
</dbReference>
<evidence type="ECO:0000256" key="1">
    <source>
        <dbReference type="ARBA" id="ARBA00001946"/>
    </source>
</evidence>
<evidence type="ECO:0000256" key="10">
    <source>
        <dbReference type="ARBA" id="ARBA00023158"/>
    </source>
</evidence>
<dbReference type="Pfam" id="PF12623">
    <property type="entry name" value="Hen1_L"/>
    <property type="match status" value="1"/>
</dbReference>
<keyword evidence="5" id="KW-0808">Transferase</keyword>
<keyword evidence="10" id="KW-0943">RNA-mediated gene silencing</keyword>
<evidence type="ECO:0000256" key="13">
    <source>
        <dbReference type="SAM" id="MobiDB-lite"/>
    </source>
</evidence>
<dbReference type="InterPro" id="IPR024740">
    <property type="entry name" value="Hen1_N"/>
</dbReference>
<dbReference type="Gene3D" id="3.40.50.150">
    <property type="entry name" value="Vaccinia Virus protein VP39"/>
    <property type="match status" value="1"/>
</dbReference>
<dbReference type="EC" id="2.1.1.386" evidence="11"/>
<gene>
    <name evidence="16" type="ORF">ACH4WX_10035</name>
</gene>
<keyword evidence="17" id="KW-1185">Reference proteome</keyword>
<evidence type="ECO:0000313" key="16">
    <source>
        <dbReference type="EMBL" id="MFI1461049.1"/>
    </source>
</evidence>
<dbReference type="InterPro" id="IPR024026">
    <property type="entry name" value="3'-RNA_MeTfrase_Hen1_bac"/>
</dbReference>
<evidence type="ECO:0000256" key="5">
    <source>
        <dbReference type="ARBA" id="ARBA00022679"/>
    </source>
</evidence>
<dbReference type="EMBL" id="JBIRUQ010000002">
    <property type="protein sequence ID" value="MFI1461049.1"/>
    <property type="molecule type" value="Genomic_DNA"/>
</dbReference>
<keyword evidence="9" id="KW-0694">RNA-binding</keyword>
<evidence type="ECO:0000256" key="7">
    <source>
        <dbReference type="ARBA" id="ARBA00022723"/>
    </source>
</evidence>
<evidence type="ECO:0000256" key="2">
    <source>
        <dbReference type="ARBA" id="ARBA00009026"/>
    </source>
</evidence>
<sequence length="567" mass="60527">MLLTITCTPVAGSATPATDLGFLLHKNPDRVQEFGLSYGTAHVLYPQATADRCTAALLLEVDPVRLVRGRSKGPQAFALGQYVNDRPYAASSLLSVAIGAVFRSALRGECAQRPELARTPLPLRLELPALGCRGGPELAERIFAPLGWSVDATPLPLDPAFPAWGDSAHLRLVLSATVRLADALNHLYVLLPVLDGAKHYWLDNDEVDKLLRAGGGWLAAHPERGWITRRYLARRQSLVRTALARLAELDNSDPAELGAVDEAIQADQTAAEPHGTSARVPGSVAPGIAADSSAQDMRGVLTAAIDAAGRSPGMGLTSTTTPGDYAPAGTTAGSDTGRSAHEDPVSATAARANDGTPTASLAVQRRAAVVAALREAGAARILDLGCGEGALLRDLLGDSSFREIMGVDVSTRALSIARRRLRLDRLPERVARRLTLRQGSLTYTDSALRGFDAAVLMEVIEHIDPPRLPTVEYVVFGAAAPQSVLVTTPNAEYNVRYDGLPAGAFRHSDHRFEWNRAEFRSWAQRIAGHYGYEVRFAPIGFPDPEVGPPTQLAVFTRAHTATEGAPQ</sequence>
<dbReference type="NCBIfam" id="TIGR04074">
    <property type="entry name" value="bacter_Hen1"/>
    <property type="match status" value="1"/>
</dbReference>
<dbReference type="RefSeq" id="WP_033244682.1">
    <property type="nucleotide sequence ID" value="NZ_JBIRUQ010000002.1"/>
</dbReference>
<comment type="catalytic activity">
    <reaction evidence="12">
        <text>small RNA 3'-end nucleotide + S-adenosyl-L-methionine = small RNA 3'-end 2'-O-methylnucleotide + S-adenosyl-L-homocysteine + H(+)</text>
        <dbReference type="Rhea" id="RHEA:37887"/>
        <dbReference type="Rhea" id="RHEA-COMP:10415"/>
        <dbReference type="Rhea" id="RHEA-COMP:10416"/>
        <dbReference type="ChEBI" id="CHEBI:15378"/>
        <dbReference type="ChEBI" id="CHEBI:57856"/>
        <dbReference type="ChEBI" id="CHEBI:59789"/>
        <dbReference type="ChEBI" id="CHEBI:74896"/>
        <dbReference type="ChEBI" id="CHEBI:74898"/>
        <dbReference type="EC" id="2.1.1.386"/>
    </reaction>
</comment>
<protein>
    <recommendedName>
        <fullName evidence="3">Small RNA 2'-O-methyltransferase</fullName>
        <ecNumber evidence="11">2.1.1.386</ecNumber>
    </recommendedName>
</protein>
<dbReference type="InterPro" id="IPR029063">
    <property type="entry name" value="SAM-dependent_MTases_sf"/>
</dbReference>
<dbReference type="GeneID" id="93504194"/>
<feature type="domain" description="Hen1 N-terminal" evidence="15">
    <location>
        <begin position="1"/>
        <end position="247"/>
    </location>
</feature>
<dbReference type="Proteomes" id="UP001611263">
    <property type="component" value="Unassembled WGS sequence"/>
</dbReference>
<evidence type="ECO:0000256" key="4">
    <source>
        <dbReference type="ARBA" id="ARBA00022603"/>
    </source>
</evidence>
<dbReference type="Pfam" id="PF08242">
    <property type="entry name" value="Methyltransf_12"/>
    <property type="match status" value="1"/>
</dbReference>
<evidence type="ECO:0000259" key="15">
    <source>
        <dbReference type="Pfam" id="PF12623"/>
    </source>
</evidence>
<name>A0ABW7TMN7_9NOCA</name>
<dbReference type="CDD" id="cd02440">
    <property type="entry name" value="AdoMet_MTases"/>
    <property type="match status" value="1"/>
</dbReference>
<dbReference type="InterPro" id="IPR038546">
    <property type="entry name" value="Hen1_N_sf"/>
</dbReference>
<evidence type="ECO:0000256" key="9">
    <source>
        <dbReference type="ARBA" id="ARBA00022884"/>
    </source>
</evidence>
<evidence type="ECO:0000256" key="12">
    <source>
        <dbReference type="ARBA" id="ARBA00048418"/>
    </source>
</evidence>
<accession>A0ABW7TMN7</accession>
<dbReference type="PANTHER" id="PTHR21404:SF3">
    <property type="entry name" value="SMALL RNA 2'-O-METHYLTRANSFERASE"/>
    <property type="match status" value="1"/>
</dbReference>
<evidence type="ECO:0000256" key="3">
    <source>
        <dbReference type="ARBA" id="ARBA00021330"/>
    </source>
</evidence>
<evidence type="ECO:0000313" key="17">
    <source>
        <dbReference type="Proteomes" id="UP001611263"/>
    </source>
</evidence>
<comment type="cofactor">
    <cofactor evidence="1">
        <name>Mg(2+)</name>
        <dbReference type="ChEBI" id="CHEBI:18420"/>
    </cofactor>
</comment>
<organism evidence="16 17">
    <name type="scientific">Nocardia carnea</name>
    <dbReference type="NCBI Taxonomy" id="37328"/>
    <lineage>
        <taxon>Bacteria</taxon>
        <taxon>Bacillati</taxon>
        <taxon>Actinomycetota</taxon>
        <taxon>Actinomycetes</taxon>
        <taxon>Mycobacteriales</taxon>
        <taxon>Nocardiaceae</taxon>
        <taxon>Nocardia</taxon>
    </lineage>
</organism>
<comment type="similarity">
    <text evidence="2">Belongs to the methyltransferase superfamily. HEN1 family.</text>
</comment>
<keyword evidence="7" id="KW-0479">Metal-binding</keyword>